<dbReference type="PANTHER" id="PTHR34357">
    <property type="entry name" value="F7A19.14 PROTEIN-RELATED"/>
    <property type="match status" value="1"/>
</dbReference>
<evidence type="ECO:0000259" key="2">
    <source>
        <dbReference type="SMART" id="SM01227"/>
    </source>
</evidence>
<name>A0ABM3HEH9_9MYRT</name>
<organism evidence="3 4">
    <name type="scientific">Rhodamnia argentea</name>
    <dbReference type="NCBI Taxonomy" id="178133"/>
    <lineage>
        <taxon>Eukaryota</taxon>
        <taxon>Viridiplantae</taxon>
        <taxon>Streptophyta</taxon>
        <taxon>Embryophyta</taxon>
        <taxon>Tracheophyta</taxon>
        <taxon>Spermatophyta</taxon>
        <taxon>Magnoliopsida</taxon>
        <taxon>eudicotyledons</taxon>
        <taxon>Gunneridae</taxon>
        <taxon>Pentapetalae</taxon>
        <taxon>rosids</taxon>
        <taxon>malvids</taxon>
        <taxon>Myrtales</taxon>
        <taxon>Myrtaceae</taxon>
        <taxon>Myrtoideae</taxon>
        <taxon>Myrteae</taxon>
        <taxon>Australasian group</taxon>
        <taxon>Rhodamnia</taxon>
    </lineage>
</organism>
<reference evidence="4" key="1">
    <citation type="submission" date="2025-08" db="UniProtKB">
        <authorList>
            <consortium name="RefSeq"/>
        </authorList>
    </citation>
    <scope>IDENTIFICATION</scope>
    <source>
        <tissue evidence="4">Leaf</tissue>
    </source>
</reference>
<feature type="region of interest" description="Disordered" evidence="1">
    <location>
        <begin position="1"/>
        <end position="73"/>
    </location>
</feature>
<dbReference type="Gene3D" id="1.10.287.2900">
    <property type="match status" value="1"/>
</dbReference>
<feature type="region of interest" description="Disordered" evidence="1">
    <location>
        <begin position="146"/>
        <end position="184"/>
    </location>
</feature>
<feature type="compositionally biased region" description="Basic and acidic residues" evidence="1">
    <location>
        <begin position="50"/>
        <end position="59"/>
    </location>
</feature>
<dbReference type="GeneID" id="115752622"/>
<feature type="compositionally biased region" description="Basic and acidic residues" evidence="1">
    <location>
        <begin position="170"/>
        <end position="184"/>
    </location>
</feature>
<keyword evidence="3" id="KW-1185">Reference proteome</keyword>
<dbReference type="Proteomes" id="UP000827889">
    <property type="component" value="Chromosome 5"/>
</dbReference>
<protein>
    <submittedName>
        <fullName evidence="4">Uncharacterized protein LOC115752622</fullName>
    </submittedName>
</protein>
<feature type="compositionally biased region" description="Polar residues" evidence="1">
    <location>
        <begin position="1"/>
        <end position="10"/>
    </location>
</feature>
<dbReference type="InterPro" id="IPR012891">
    <property type="entry name" value="GCK_dom"/>
</dbReference>
<dbReference type="SMART" id="SM01227">
    <property type="entry name" value="GCK"/>
    <property type="match status" value="1"/>
</dbReference>
<feature type="domain" description="GCK" evidence="2">
    <location>
        <begin position="73"/>
        <end position="147"/>
    </location>
</feature>
<evidence type="ECO:0000313" key="3">
    <source>
        <dbReference type="Proteomes" id="UP000827889"/>
    </source>
</evidence>
<dbReference type="PANTHER" id="PTHR34357:SF14">
    <property type="entry name" value="F7A19.14 PROTEIN-RELATED"/>
    <property type="match status" value="1"/>
</dbReference>
<evidence type="ECO:0000313" key="4">
    <source>
        <dbReference type="RefSeq" id="XP_048134990.1"/>
    </source>
</evidence>
<accession>A0ABM3HEH9</accession>
<feature type="compositionally biased region" description="Acidic residues" evidence="1">
    <location>
        <begin position="60"/>
        <end position="73"/>
    </location>
</feature>
<dbReference type="RefSeq" id="XP_048134990.1">
    <property type="nucleotide sequence ID" value="XM_048279033.1"/>
</dbReference>
<dbReference type="Pfam" id="PF07802">
    <property type="entry name" value="GCK"/>
    <property type="match status" value="1"/>
</dbReference>
<proteinExistence type="predicted"/>
<gene>
    <name evidence="4" type="primary">LOC115752622</name>
</gene>
<sequence length="184" mass="20016">MVKSTVSPSFSAKLRKPSQPTAMSSPDPQSSDSPSTIGSETLGSDNPGEALRHPERNGEDGVEEGDEEEEEEGECGFCLFMKGGGCRDEFVAWEVCVQDAEKNEEDVVDKCFDATAALRKCMEAHSDYYEPILRAEKAVEEEVAQELEEEVKKLGENSVAGSDDSAEGIGRSDDSRKRDGLGER</sequence>
<evidence type="ECO:0000256" key="1">
    <source>
        <dbReference type="SAM" id="MobiDB-lite"/>
    </source>
</evidence>
<feature type="compositionally biased region" description="Low complexity" evidence="1">
    <location>
        <begin position="24"/>
        <end position="35"/>
    </location>
</feature>